<keyword evidence="2" id="KW-1185">Reference proteome</keyword>
<gene>
    <name evidence="1" type="ORF">BDM02DRAFT_1693806</name>
</gene>
<name>A0ACB6Z0G7_THEGA</name>
<sequence length="408" mass="45880">MFSTNERISLITSIFSDPDEVKVLEHLSGNDAQAFVEVIDELLDKLPQQIYKDCLRYLYKTCGRHIILPKSLAIPLCYNPMEIPQTHGGFADVWKGQYNGREVAAKALRVSLTSNFDRIRRRFCKEVVAWKALRHPNVLPLIGVTMTERQFVMVSEWMKNGNINTFVKAHTDVNRLELLRDVTAGLVYMHDQGVVHGDLKGANILINSDGHACIADFSLLMVISDQQTFLATCIAGGTIPWMSPELLDPQSFGLEKCRPTKESDRYALGMVIYEILSGRVPFEPPMASVLRIVLGERPERPQGAQGAWFTDSIWGMLELCWKPRPNERPSLNKVLRCLQNAMQLPKPYWSGDVETAADGQLGVTTASSSSASIACHGQLPDPPQTGNLREERIVDQLARRARKFFKLR</sequence>
<reference evidence="1" key="2">
    <citation type="journal article" date="2020" name="Nat. Commun.">
        <title>Large-scale genome sequencing of mycorrhizal fungi provides insights into the early evolution of symbiotic traits.</title>
        <authorList>
            <person name="Miyauchi S."/>
            <person name="Kiss E."/>
            <person name="Kuo A."/>
            <person name="Drula E."/>
            <person name="Kohler A."/>
            <person name="Sanchez-Garcia M."/>
            <person name="Morin E."/>
            <person name="Andreopoulos B."/>
            <person name="Barry K.W."/>
            <person name="Bonito G."/>
            <person name="Buee M."/>
            <person name="Carver A."/>
            <person name="Chen C."/>
            <person name="Cichocki N."/>
            <person name="Clum A."/>
            <person name="Culley D."/>
            <person name="Crous P.W."/>
            <person name="Fauchery L."/>
            <person name="Girlanda M."/>
            <person name="Hayes R.D."/>
            <person name="Keri Z."/>
            <person name="LaButti K."/>
            <person name="Lipzen A."/>
            <person name="Lombard V."/>
            <person name="Magnuson J."/>
            <person name="Maillard F."/>
            <person name="Murat C."/>
            <person name="Nolan M."/>
            <person name="Ohm R.A."/>
            <person name="Pangilinan J."/>
            <person name="Pereira M.F."/>
            <person name="Perotto S."/>
            <person name="Peter M."/>
            <person name="Pfister S."/>
            <person name="Riley R."/>
            <person name="Sitrit Y."/>
            <person name="Stielow J.B."/>
            <person name="Szollosi G."/>
            <person name="Zifcakova L."/>
            <person name="Stursova M."/>
            <person name="Spatafora J.W."/>
            <person name="Tedersoo L."/>
            <person name="Vaario L.M."/>
            <person name="Yamada A."/>
            <person name="Yan M."/>
            <person name="Wang P."/>
            <person name="Xu J."/>
            <person name="Bruns T."/>
            <person name="Baldrian P."/>
            <person name="Vilgalys R."/>
            <person name="Dunand C."/>
            <person name="Henrissat B."/>
            <person name="Grigoriev I.V."/>
            <person name="Hibbett D."/>
            <person name="Nagy L.G."/>
            <person name="Martin F.M."/>
        </authorList>
    </citation>
    <scope>NUCLEOTIDE SEQUENCE</scope>
    <source>
        <strain evidence="1">P2</strain>
    </source>
</reference>
<evidence type="ECO:0000313" key="2">
    <source>
        <dbReference type="Proteomes" id="UP000886501"/>
    </source>
</evidence>
<organism evidence="1 2">
    <name type="scientific">Thelephora ganbajun</name>
    <name type="common">Ganba fungus</name>
    <dbReference type="NCBI Taxonomy" id="370292"/>
    <lineage>
        <taxon>Eukaryota</taxon>
        <taxon>Fungi</taxon>
        <taxon>Dikarya</taxon>
        <taxon>Basidiomycota</taxon>
        <taxon>Agaricomycotina</taxon>
        <taxon>Agaricomycetes</taxon>
        <taxon>Thelephorales</taxon>
        <taxon>Thelephoraceae</taxon>
        <taxon>Thelephora</taxon>
    </lineage>
</organism>
<dbReference type="Proteomes" id="UP000886501">
    <property type="component" value="Unassembled WGS sequence"/>
</dbReference>
<comment type="caution">
    <text evidence="1">The sequence shown here is derived from an EMBL/GenBank/DDBJ whole genome shotgun (WGS) entry which is preliminary data.</text>
</comment>
<proteinExistence type="predicted"/>
<evidence type="ECO:0000313" key="1">
    <source>
        <dbReference type="EMBL" id="KAF9643195.1"/>
    </source>
</evidence>
<dbReference type="EMBL" id="MU118268">
    <property type="protein sequence ID" value="KAF9643195.1"/>
    <property type="molecule type" value="Genomic_DNA"/>
</dbReference>
<protein>
    <submittedName>
        <fullName evidence="1">Kinase-like protein</fullName>
    </submittedName>
</protein>
<accession>A0ACB6Z0G7</accession>
<reference evidence="1" key="1">
    <citation type="submission" date="2019-10" db="EMBL/GenBank/DDBJ databases">
        <authorList>
            <consortium name="DOE Joint Genome Institute"/>
            <person name="Kuo A."/>
            <person name="Miyauchi S."/>
            <person name="Kiss E."/>
            <person name="Drula E."/>
            <person name="Kohler A."/>
            <person name="Sanchez-Garcia M."/>
            <person name="Andreopoulos B."/>
            <person name="Barry K.W."/>
            <person name="Bonito G."/>
            <person name="Buee M."/>
            <person name="Carver A."/>
            <person name="Chen C."/>
            <person name="Cichocki N."/>
            <person name="Clum A."/>
            <person name="Culley D."/>
            <person name="Crous P.W."/>
            <person name="Fauchery L."/>
            <person name="Girlanda M."/>
            <person name="Hayes R."/>
            <person name="Keri Z."/>
            <person name="Labutti K."/>
            <person name="Lipzen A."/>
            <person name="Lombard V."/>
            <person name="Magnuson J."/>
            <person name="Maillard F."/>
            <person name="Morin E."/>
            <person name="Murat C."/>
            <person name="Nolan M."/>
            <person name="Ohm R."/>
            <person name="Pangilinan J."/>
            <person name="Pereira M."/>
            <person name="Perotto S."/>
            <person name="Peter M."/>
            <person name="Riley R."/>
            <person name="Sitrit Y."/>
            <person name="Stielow B."/>
            <person name="Szollosi G."/>
            <person name="Zifcakova L."/>
            <person name="Stursova M."/>
            <person name="Spatafora J.W."/>
            <person name="Tedersoo L."/>
            <person name="Vaario L.-M."/>
            <person name="Yamada A."/>
            <person name="Yan M."/>
            <person name="Wang P."/>
            <person name="Xu J."/>
            <person name="Bruns T."/>
            <person name="Baldrian P."/>
            <person name="Vilgalys R."/>
            <person name="Henrissat B."/>
            <person name="Grigoriev I.V."/>
            <person name="Hibbett D."/>
            <person name="Nagy L.G."/>
            <person name="Martin F.M."/>
        </authorList>
    </citation>
    <scope>NUCLEOTIDE SEQUENCE</scope>
    <source>
        <strain evidence="1">P2</strain>
    </source>
</reference>